<dbReference type="Pfam" id="PF14580">
    <property type="entry name" value="LRR_9"/>
    <property type="match status" value="1"/>
</dbReference>
<feature type="compositionally biased region" description="Low complexity" evidence="1">
    <location>
        <begin position="380"/>
        <end position="409"/>
    </location>
</feature>
<organism evidence="2 3">
    <name type="scientific">Lucilia cuprina</name>
    <name type="common">Green bottle fly</name>
    <name type="synonym">Australian sheep blowfly</name>
    <dbReference type="NCBI Taxonomy" id="7375"/>
    <lineage>
        <taxon>Eukaryota</taxon>
        <taxon>Metazoa</taxon>
        <taxon>Ecdysozoa</taxon>
        <taxon>Arthropoda</taxon>
        <taxon>Hexapoda</taxon>
        <taxon>Insecta</taxon>
        <taxon>Pterygota</taxon>
        <taxon>Neoptera</taxon>
        <taxon>Endopterygota</taxon>
        <taxon>Diptera</taxon>
        <taxon>Brachycera</taxon>
        <taxon>Muscomorpha</taxon>
        <taxon>Oestroidea</taxon>
        <taxon>Calliphoridae</taxon>
        <taxon>Luciliinae</taxon>
        <taxon>Lucilia</taxon>
    </lineage>
</organism>
<feature type="region of interest" description="Disordered" evidence="1">
    <location>
        <begin position="286"/>
        <end position="356"/>
    </location>
</feature>
<dbReference type="InterPro" id="IPR001611">
    <property type="entry name" value="Leu-rich_rpt"/>
</dbReference>
<dbReference type="OrthoDB" id="433501at2759"/>
<dbReference type="STRING" id="7375.A0A0L0CKG7"/>
<evidence type="ECO:0008006" key="4">
    <source>
        <dbReference type="Google" id="ProtNLM"/>
    </source>
</evidence>
<comment type="caution">
    <text evidence="2">The sequence shown here is derived from an EMBL/GenBank/DDBJ whole genome shotgun (WGS) entry which is preliminary data.</text>
</comment>
<feature type="compositionally biased region" description="Low complexity" evidence="1">
    <location>
        <begin position="341"/>
        <end position="356"/>
    </location>
</feature>
<feature type="region of interest" description="Disordered" evidence="1">
    <location>
        <begin position="1"/>
        <end position="20"/>
    </location>
</feature>
<name>A0A0L0CKG7_LUCCU</name>
<dbReference type="Proteomes" id="UP000037069">
    <property type="component" value="Unassembled WGS sequence"/>
</dbReference>
<feature type="compositionally biased region" description="Polar residues" evidence="1">
    <location>
        <begin position="10"/>
        <end position="20"/>
    </location>
</feature>
<sequence length="419" mass="46016">MPLLEAPQDLSESSPEVSINQDVPAVQRQEQIAVLPVAAAQVRQPLAEPQHIQVSAEVLQLNNRNRERNFRVLGSFDRDIIEAEEENHFPAYVHLLPVVLPPQAPEPTLDELLRRVTSRSDLHNVETVRLRVISYTLSLSHLAMFLPRLQHLDLSGSVLCSLRDLGYGLVHLSHLNVSNCGLNSFDGTSGFPALRVLIADDNMIQRINTLTDLMLLQHLSVRNNRISELSMLTFLGLCGNLMELHLQGNPVRHQPFYRETLQRSIPSLQVLDGVMLQHDAVNEDITTNNMPSLESDDVSSLSSASSSIKLDLPDRDQRPATAPTINCDNHNNASGQQRPNSVSVASRSNSLSSGSPVIGSVVALARQRLHRKRHMANAWASSDSSTYSTASSNSSTRPPSSVSSNGSYDCISTTQANGK</sequence>
<accession>A0A0L0CKG7</accession>
<dbReference type="PANTHER" id="PTHR22708">
    <property type="entry name" value="LEUCINE-RICH REPEAT-CONTAINING PROTEIN 56"/>
    <property type="match status" value="1"/>
</dbReference>
<gene>
    <name evidence="2" type="ORF">FF38_01489</name>
</gene>
<dbReference type="OMA" id="MIQRVDP"/>
<protein>
    <recommendedName>
        <fullName evidence="4">Leucine-rich repeat-containing protein 56</fullName>
    </recommendedName>
</protein>
<feature type="compositionally biased region" description="Polar residues" evidence="1">
    <location>
        <begin position="410"/>
        <end position="419"/>
    </location>
</feature>
<dbReference type="InterPro" id="IPR040091">
    <property type="entry name" value="LRRC56"/>
</dbReference>
<evidence type="ECO:0000313" key="2">
    <source>
        <dbReference type="EMBL" id="KNC32760.1"/>
    </source>
</evidence>
<proteinExistence type="predicted"/>
<dbReference type="PROSITE" id="PS51450">
    <property type="entry name" value="LRR"/>
    <property type="match status" value="1"/>
</dbReference>
<dbReference type="AlphaFoldDB" id="A0A0L0CKG7"/>
<evidence type="ECO:0000256" key="1">
    <source>
        <dbReference type="SAM" id="MobiDB-lite"/>
    </source>
</evidence>
<dbReference type="PANTHER" id="PTHR22708:SF0">
    <property type="entry name" value="LEUCINE-RICH REPEAT-CONTAINING PROTEIN 56"/>
    <property type="match status" value="1"/>
</dbReference>
<feature type="region of interest" description="Disordered" evidence="1">
    <location>
        <begin position="375"/>
        <end position="419"/>
    </location>
</feature>
<dbReference type="InterPro" id="IPR032675">
    <property type="entry name" value="LRR_dom_sf"/>
</dbReference>
<feature type="compositionally biased region" description="Low complexity" evidence="1">
    <location>
        <begin position="298"/>
        <end position="310"/>
    </location>
</feature>
<dbReference type="SUPFAM" id="SSF52058">
    <property type="entry name" value="L domain-like"/>
    <property type="match status" value="1"/>
</dbReference>
<evidence type="ECO:0000313" key="3">
    <source>
        <dbReference type="Proteomes" id="UP000037069"/>
    </source>
</evidence>
<dbReference type="EMBL" id="JRES01000275">
    <property type="protein sequence ID" value="KNC32760.1"/>
    <property type="molecule type" value="Genomic_DNA"/>
</dbReference>
<feature type="compositionally biased region" description="Polar residues" evidence="1">
    <location>
        <begin position="323"/>
        <end position="340"/>
    </location>
</feature>
<keyword evidence="3" id="KW-1185">Reference proteome</keyword>
<reference evidence="2 3" key="1">
    <citation type="journal article" date="2015" name="Nat. Commun.">
        <title>Lucilia cuprina genome unlocks parasitic fly biology to underpin future interventions.</title>
        <authorList>
            <person name="Anstead C.A."/>
            <person name="Korhonen P.K."/>
            <person name="Young N.D."/>
            <person name="Hall R.S."/>
            <person name="Jex A.R."/>
            <person name="Murali S.C."/>
            <person name="Hughes D.S."/>
            <person name="Lee S.F."/>
            <person name="Perry T."/>
            <person name="Stroehlein A.J."/>
            <person name="Ansell B.R."/>
            <person name="Breugelmans B."/>
            <person name="Hofmann A."/>
            <person name="Qu J."/>
            <person name="Dugan S."/>
            <person name="Lee S.L."/>
            <person name="Chao H."/>
            <person name="Dinh H."/>
            <person name="Han Y."/>
            <person name="Doddapaneni H.V."/>
            <person name="Worley K.C."/>
            <person name="Muzny D.M."/>
            <person name="Ioannidis P."/>
            <person name="Waterhouse R.M."/>
            <person name="Zdobnov E.M."/>
            <person name="James P.J."/>
            <person name="Bagnall N.H."/>
            <person name="Kotze A.C."/>
            <person name="Gibbs R.A."/>
            <person name="Richards S."/>
            <person name="Batterham P."/>
            <person name="Gasser R.B."/>
        </authorList>
    </citation>
    <scope>NUCLEOTIDE SEQUENCE [LARGE SCALE GENOMIC DNA]</scope>
    <source>
        <strain evidence="2 3">LS</strain>
        <tissue evidence="2">Full body</tissue>
    </source>
</reference>
<dbReference type="Gene3D" id="3.80.10.10">
    <property type="entry name" value="Ribonuclease Inhibitor"/>
    <property type="match status" value="1"/>
</dbReference>